<evidence type="ECO:0000256" key="1">
    <source>
        <dbReference type="SAM" id="Phobius"/>
    </source>
</evidence>
<feature type="transmembrane region" description="Helical" evidence="1">
    <location>
        <begin position="26"/>
        <end position="47"/>
    </location>
</feature>
<evidence type="ECO:0000313" key="2">
    <source>
        <dbReference type="EMBL" id="UPK69049.1"/>
    </source>
</evidence>
<accession>A0ABY4HYZ5</accession>
<dbReference type="Proteomes" id="UP000830198">
    <property type="component" value="Chromosome"/>
</dbReference>
<keyword evidence="1" id="KW-0472">Membrane</keyword>
<dbReference type="RefSeq" id="WP_247811392.1">
    <property type="nucleotide sequence ID" value="NZ_CP095855.1"/>
</dbReference>
<keyword evidence="1" id="KW-0812">Transmembrane</keyword>
<proteinExistence type="predicted"/>
<keyword evidence="3" id="KW-1185">Reference proteome</keyword>
<name>A0ABY4HYZ5_CHIFI</name>
<protein>
    <submittedName>
        <fullName evidence="2">Uncharacterized protein</fullName>
    </submittedName>
</protein>
<evidence type="ECO:0000313" key="3">
    <source>
        <dbReference type="Proteomes" id="UP000830198"/>
    </source>
</evidence>
<feature type="transmembrane region" description="Helical" evidence="1">
    <location>
        <begin position="101"/>
        <end position="121"/>
    </location>
</feature>
<organism evidence="2 3">
    <name type="scientific">Chitinophaga filiformis</name>
    <name type="common">Myxococcus filiformis</name>
    <name type="synonym">Flexibacter filiformis</name>
    <dbReference type="NCBI Taxonomy" id="104663"/>
    <lineage>
        <taxon>Bacteria</taxon>
        <taxon>Pseudomonadati</taxon>
        <taxon>Bacteroidota</taxon>
        <taxon>Chitinophagia</taxon>
        <taxon>Chitinophagales</taxon>
        <taxon>Chitinophagaceae</taxon>
        <taxon>Chitinophaga</taxon>
    </lineage>
</organism>
<gene>
    <name evidence="2" type="ORF">MYF79_29255</name>
</gene>
<keyword evidence="1" id="KW-1133">Transmembrane helix</keyword>
<feature type="transmembrane region" description="Helical" evidence="1">
    <location>
        <begin position="67"/>
        <end position="89"/>
    </location>
</feature>
<reference evidence="2 3" key="1">
    <citation type="submission" date="2022-04" db="EMBL/GenBank/DDBJ databases">
        <title>The arsenic-methylating capacity of Chitinophaga filiformis YT5 during chitin decomposition.</title>
        <authorList>
            <person name="Chen G."/>
            <person name="Liang Y."/>
        </authorList>
    </citation>
    <scope>NUCLEOTIDE SEQUENCE [LARGE SCALE GENOMIC DNA]</scope>
    <source>
        <strain evidence="2 3">YT5</strain>
    </source>
</reference>
<dbReference type="EMBL" id="CP095855">
    <property type="protein sequence ID" value="UPK69049.1"/>
    <property type="molecule type" value="Genomic_DNA"/>
</dbReference>
<sequence>MTEDLLDLTSEEKDVAQKNAFNKLKMILFVLAILVSLLSIVIAFVTIPDNATLTKPSFLSDWKVPYAIGLVNLVIFPLISLLLSFLTGIIPFRKFNYRQRVLVLFLLILLIIESIALYQLASIKY</sequence>